<dbReference type="SMART" id="SM00850">
    <property type="entry name" value="LytTR"/>
    <property type="match status" value="1"/>
</dbReference>
<dbReference type="eggNOG" id="COG3279">
    <property type="taxonomic scope" value="Bacteria"/>
</dbReference>
<sequence length="174" mass="20044">MKVLILDNEQLAIDNLTSLVQEHYPDCEVIASDTPLKAVDIFFKEHQLSSIKHALDNLNQHKSKTTHKIVPIKEVGKIRVISIEDIEYLSGSGNYVEIFLKSGQMVLHREKMSTMEDKLDHQEFIRIHRSSIVRFSAISELMTSKRGDYTVKLKNGTELPVSRQFKAEILSYFR</sequence>
<gene>
    <name evidence="3" type="ORF">GLIP_2121</name>
</gene>
<protein>
    <recommendedName>
        <fullName evidence="2">HTH LytTR-type domain-containing protein</fullName>
    </recommendedName>
</protein>
<dbReference type="PANTHER" id="PTHR37299">
    <property type="entry name" value="TRANSCRIPTIONAL REGULATOR-RELATED"/>
    <property type="match status" value="1"/>
</dbReference>
<proteinExistence type="predicted"/>
<dbReference type="GO" id="GO:0003677">
    <property type="term" value="F:DNA binding"/>
    <property type="evidence" value="ECO:0007669"/>
    <property type="project" value="InterPro"/>
</dbReference>
<reference evidence="3 4" key="1">
    <citation type="journal article" date="2017" name="Antonie Van Leeuwenhoek">
        <title>Rhizobium rhizosphaerae sp. nov., a novel species isolated from rice rhizosphere.</title>
        <authorList>
            <person name="Zhao J.J."/>
            <person name="Zhang J."/>
            <person name="Zhang R.J."/>
            <person name="Zhang C.W."/>
            <person name="Yin H.Q."/>
            <person name="Zhang X.X."/>
        </authorList>
    </citation>
    <scope>NUCLEOTIDE SEQUENCE [LARGE SCALE GENOMIC DNA]</scope>
    <source>
        <strain evidence="3 4">E3</strain>
    </source>
</reference>
<dbReference type="STRING" id="1127673.GLIP_2121"/>
<keyword evidence="4" id="KW-1185">Reference proteome</keyword>
<accession>K6X263</accession>
<comment type="caution">
    <text evidence="3">The sequence shown here is derived from an EMBL/GenBank/DDBJ whole genome shotgun (WGS) entry which is preliminary data.</text>
</comment>
<dbReference type="AlphaFoldDB" id="K6X263"/>
<name>K6X263_9ALTE</name>
<dbReference type="InterPro" id="IPR007492">
    <property type="entry name" value="LytTR_DNA-bd_dom"/>
</dbReference>
<feature type="domain" description="HTH LytTR-type" evidence="2">
    <location>
        <begin position="70"/>
        <end position="174"/>
    </location>
</feature>
<dbReference type="OrthoDB" id="5942029at2"/>
<dbReference type="PROSITE" id="PS50930">
    <property type="entry name" value="HTH_LYTTR"/>
    <property type="match status" value="1"/>
</dbReference>
<evidence type="ECO:0000256" key="1">
    <source>
        <dbReference type="ARBA" id="ARBA00023012"/>
    </source>
</evidence>
<dbReference type="EMBL" id="BAEN01000041">
    <property type="protein sequence ID" value="GAC14749.1"/>
    <property type="molecule type" value="Genomic_DNA"/>
</dbReference>
<dbReference type="Proteomes" id="UP000006334">
    <property type="component" value="Unassembled WGS sequence"/>
</dbReference>
<organism evidence="3 4">
    <name type="scientific">Aliiglaciecola lipolytica E3</name>
    <dbReference type="NCBI Taxonomy" id="1127673"/>
    <lineage>
        <taxon>Bacteria</taxon>
        <taxon>Pseudomonadati</taxon>
        <taxon>Pseudomonadota</taxon>
        <taxon>Gammaproteobacteria</taxon>
        <taxon>Alteromonadales</taxon>
        <taxon>Alteromonadaceae</taxon>
        <taxon>Aliiglaciecola</taxon>
    </lineage>
</organism>
<evidence type="ECO:0000313" key="4">
    <source>
        <dbReference type="Proteomes" id="UP000006334"/>
    </source>
</evidence>
<dbReference type="PANTHER" id="PTHR37299:SF1">
    <property type="entry name" value="STAGE 0 SPORULATION PROTEIN A HOMOLOG"/>
    <property type="match status" value="1"/>
</dbReference>
<dbReference type="Gene3D" id="2.40.50.1020">
    <property type="entry name" value="LytTr DNA-binding domain"/>
    <property type="match status" value="1"/>
</dbReference>
<dbReference type="Pfam" id="PF04397">
    <property type="entry name" value="LytTR"/>
    <property type="match status" value="1"/>
</dbReference>
<evidence type="ECO:0000259" key="2">
    <source>
        <dbReference type="PROSITE" id="PS50930"/>
    </source>
</evidence>
<dbReference type="RefSeq" id="WP_008844565.1">
    <property type="nucleotide sequence ID" value="NZ_BAEN01000041.1"/>
</dbReference>
<keyword evidence="1" id="KW-0902">Two-component regulatory system</keyword>
<dbReference type="GO" id="GO:0000156">
    <property type="term" value="F:phosphorelay response regulator activity"/>
    <property type="evidence" value="ECO:0007669"/>
    <property type="project" value="InterPro"/>
</dbReference>
<dbReference type="InterPro" id="IPR046947">
    <property type="entry name" value="LytR-like"/>
</dbReference>
<evidence type="ECO:0000313" key="3">
    <source>
        <dbReference type="EMBL" id="GAC14749.1"/>
    </source>
</evidence>